<evidence type="ECO:0000256" key="1">
    <source>
        <dbReference type="ARBA" id="ARBA00004141"/>
    </source>
</evidence>
<dbReference type="FunFam" id="3.40.50.2000:FF:000100">
    <property type="entry name" value="Glycosyltransferase family 1 protein"/>
    <property type="match status" value="1"/>
</dbReference>
<dbReference type="EMBL" id="BDHI01000015">
    <property type="protein sequence ID" value="GCB23327.1"/>
    <property type="molecule type" value="Genomic_DNA"/>
</dbReference>
<dbReference type="GO" id="GO:0012505">
    <property type="term" value="C:endomembrane system"/>
    <property type="evidence" value="ECO:0007669"/>
    <property type="project" value="UniProtKB-SubCell"/>
</dbReference>
<feature type="transmembrane region" description="Helical" evidence="5">
    <location>
        <begin position="1126"/>
        <end position="1146"/>
    </location>
</feature>
<dbReference type="SUPFAM" id="SSF53756">
    <property type="entry name" value="UDP-Glycosyltransferase/glycogen phosphorylase"/>
    <property type="match status" value="1"/>
</dbReference>
<dbReference type="InterPro" id="IPR036259">
    <property type="entry name" value="MFS_trans_sf"/>
</dbReference>
<evidence type="ECO:0000259" key="6">
    <source>
        <dbReference type="Pfam" id="PF03033"/>
    </source>
</evidence>
<evidence type="ECO:0000259" key="7">
    <source>
        <dbReference type="Pfam" id="PF06722"/>
    </source>
</evidence>
<dbReference type="GO" id="GO:0005975">
    <property type="term" value="P:carbohydrate metabolic process"/>
    <property type="evidence" value="ECO:0007669"/>
    <property type="project" value="InterPro"/>
</dbReference>
<accession>A0A401KVZ3</accession>
<dbReference type="Proteomes" id="UP000286921">
    <property type="component" value="Unassembled WGS sequence"/>
</dbReference>
<keyword evidence="9" id="KW-1185">Reference proteome</keyword>
<keyword evidence="5" id="KW-0812">Transmembrane</keyword>
<dbReference type="Gene3D" id="1.20.1720.10">
    <property type="entry name" value="Multidrug resistance protein D"/>
    <property type="match status" value="1"/>
</dbReference>
<feature type="transmembrane region" description="Helical" evidence="5">
    <location>
        <begin position="1099"/>
        <end position="1119"/>
    </location>
</feature>
<evidence type="ECO:0000313" key="9">
    <source>
        <dbReference type="Proteomes" id="UP000286921"/>
    </source>
</evidence>
<dbReference type="Pfam" id="PF06722">
    <property type="entry name" value="EryCIII-like_C"/>
    <property type="match status" value="1"/>
</dbReference>
<dbReference type="Gene3D" id="3.40.50.2000">
    <property type="entry name" value="Glycogen Phosphorylase B"/>
    <property type="match status" value="2"/>
</dbReference>
<evidence type="ECO:0000256" key="3">
    <source>
        <dbReference type="ARBA" id="ARBA00022679"/>
    </source>
</evidence>
<feature type="transmembrane region" description="Helical" evidence="5">
    <location>
        <begin position="1277"/>
        <end position="1297"/>
    </location>
</feature>
<keyword evidence="4" id="KW-0443">Lipid metabolism</keyword>
<feature type="transmembrane region" description="Helical" evidence="5">
    <location>
        <begin position="1238"/>
        <end position="1257"/>
    </location>
</feature>
<feature type="domain" description="Erythromycin biosynthesis protein CIII-like C-terminal" evidence="7">
    <location>
        <begin position="569"/>
        <end position="661"/>
    </location>
</feature>
<sequence>MTYPAQEDRILVMTTNAIGQLARAPLHTFSVFWAQGGRFVNVSRQPTLSRREIILSNLLSSHNAPSCRYRAAEVQNYLLQYTSRALEAVKVFFTSLGKPPLHFYFDTDCKEDLSSFYPPGSPDVFMFNGQIYSIWRSPEEVLAKPSSSIFAPLNVTRFNMANGAAASIPLALLSAPADRRRHGHPTDGRDSEAHVTDDGRVGIAVDEDDPQVASLLQALQRRPIPHPSEIEKEAYFPLRLNVVIHVVGSRGDVQPFVALGRALQKQGHRVRLATHFVFRDFVKDNGLEFFNIGGDPAELMSYMVKNPKLIPKMETLVKGTVGRRRGEIRKMIGGCWRSCFESGEGIDTTGNEAITALPFVADAIIANPPSFAHFHCAQKMGVPLHLMFTMPWSPTQAFPHPLANILTHDTRPSVANFVSYILTEMLIWQGVGDLINEFRRFELGLDQLEGTGAPSLLHRLRVPFTYLWSPSLLPKPDDWPDHINVTGFQFLPSNRDYTPPQDLADFLETGAPPLYIGFGSIVVDDPDALTQTILEAVEITGQRAIISKGWGGLGADEINQRDVFFLGNCPHDWLFQRVSCVVHHGGAGTTATGVALGRPTIIVPFFGDQPFWGSLVAQNGAGPPPIPIRNLTADRLASAIHFCLKPDTAEKAQKLGENIRAEDGARSAVDNFHQQLDTQRLQCALCPDRPAVWRIKSTRILLSAFAATVLVVEKKLNPKDVKLYYSKRYNTNYGCLGTEAFAGAMSNFLTGIVEMPLNAVQNIRQPPSDRFAAHYNLPSHEAYQTMQSPGSPRVFGQGEGTLNNDARVTPGLTAATTIKSQADAPSMATKRGPLQKLAASASYMGRRTLNWMVEVPMGLTVMLSQGFHNLPLMYHDRAVRDTPEVTGVKSGFVAAGKEFAYGIYDGVTGLVTQPSQGWNDGGFGGMTKGIGKGAGGVLLKPQAGLWGLLGYPLEGIHREIEQSYGANRVDYVVESRIRQGLMELDTASQEERAAVLDNWSRRLPSDSAELLAINSRWEVECHSTWNVIVVDWRGPSDSENPQNWSTAKKFLVSCIPGVSEQFGVSNVAAVLGLTLFVLGYGLGPMVWSPLSELPNIGRSPIYILTLVVFVFFQFAIIYAKNFGMLLVFRFLTGFIGSPFLATGAVSMSDIWKSQARDYMVGIWGCFAVAAPVLGPLFFLLPETYDPNILCRRARWIRKITGNPNYMSESEIELMQLNPKVVLFEALVRPFELCFFEPVVFLMNLYISIIYGILYIWFEAFPIVFGELHGFNPGEVGLAFLGILVSSCCIAIPAYFYWK</sequence>
<dbReference type="InterPro" id="IPR050426">
    <property type="entry name" value="Glycosyltransferase_28"/>
</dbReference>
<name>A0A401KVZ3_ASPAW</name>
<proteinExistence type="predicted"/>
<dbReference type="InterPro" id="IPR011701">
    <property type="entry name" value="MFS"/>
</dbReference>
<comment type="caution">
    <text evidence="8">The sequence shown here is derived from an EMBL/GenBank/DDBJ whole genome shotgun (WGS) entry which is preliminary data.</text>
</comment>
<feature type="transmembrane region" description="Helical" evidence="5">
    <location>
        <begin position="1067"/>
        <end position="1087"/>
    </location>
</feature>
<keyword evidence="3 8" id="KW-0808">Transferase</keyword>
<dbReference type="GO" id="GO:0006629">
    <property type="term" value="P:lipid metabolic process"/>
    <property type="evidence" value="ECO:0007669"/>
    <property type="project" value="UniProtKB-KW"/>
</dbReference>
<dbReference type="PANTHER" id="PTHR48050">
    <property type="entry name" value="STEROL 3-BETA-GLUCOSYLTRANSFERASE"/>
    <property type="match status" value="1"/>
</dbReference>
<feature type="domain" description="Glycosyltransferase family 28 N-terminal" evidence="6">
    <location>
        <begin position="242"/>
        <end position="399"/>
    </location>
</feature>
<dbReference type="Pfam" id="PF03033">
    <property type="entry name" value="Glyco_transf_28"/>
    <property type="match status" value="1"/>
</dbReference>
<evidence type="ECO:0000313" key="8">
    <source>
        <dbReference type="EMBL" id="GCB23327.1"/>
    </source>
</evidence>
<dbReference type="InterPro" id="IPR004276">
    <property type="entry name" value="GlycoTrans_28_N"/>
</dbReference>
<dbReference type="SUPFAM" id="SSF103473">
    <property type="entry name" value="MFS general substrate transporter"/>
    <property type="match status" value="1"/>
</dbReference>
<organism evidence="8 9">
    <name type="scientific">Aspergillus awamori</name>
    <name type="common">Black koji mold</name>
    <dbReference type="NCBI Taxonomy" id="105351"/>
    <lineage>
        <taxon>Eukaryota</taxon>
        <taxon>Fungi</taxon>
        <taxon>Dikarya</taxon>
        <taxon>Ascomycota</taxon>
        <taxon>Pezizomycotina</taxon>
        <taxon>Eurotiomycetes</taxon>
        <taxon>Eurotiomycetidae</taxon>
        <taxon>Eurotiales</taxon>
        <taxon>Aspergillaceae</taxon>
        <taxon>Aspergillus</taxon>
    </lineage>
</organism>
<dbReference type="GO" id="GO:0016020">
    <property type="term" value="C:membrane"/>
    <property type="evidence" value="ECO:0007669"/>
    <property type="project" value="UniProtKB-SubCell"/>
</dbReference>
<gene>
    <name evidence="8" type="ORF">AAWM_06212</name>
</gene>
<dbReference type="InterPro" id="IPR010610">
    <property type="entry name" value="EryCIII-like_C"/>
</dbReference>
<dbReference type="STRING" id="105351.A0A401KVZ3"/>
<comment type="subcellular location">
    <subcellularLocation>
        <location evidence="2">Endomembrane system</location>
        <topology evidence="2">Peripheral membrane protein</topology>
    </subcellularLocation>
    <subcellularLocation>
        <location evidence="1">Membrane</location>
        <topology evidence="1">Multi-pass membrane protein</topology>
    </subcellularLocation>
</comment>
<protein>
    <submittedName>
        <fullName evidence="8">Sterol 3-beta-glucosyltransferase UGT80B1</fullName>
    </submittedName>
</protein>
<dbReference type="Gene3D" id="1.20.1250.20">
    <property type="entry name" value="MFS general substrate transporter like domains"/>
    <property type="match status" value="1"/>
</dbReference>
<dbReference type="InterPro" id="IPR002213">
    <property type="entry name" value="UDP_glucos_trans"/>
</dbReference>
<dbReference type="PANTHER" id="PTHR48050:SF13">
    <property type="entry name" value="STEROL 3-BETA-GLUCOSYLTRANSFERASE UGT80A2"/>
    <property type="match status" value="1"/>
</dbReference>
<evidence type="ECO:0000256" key="5">
    <source>
        <dbReference type="SAM" id="Phobius"/>
    </source>
</evidence>
<dbReference type="GO" id="GO:0022857">
    <property type="term" value="F:transmembrane transporter activity"/>
    <property type="evidence" value="ECO:0007669"/>
    <property type="project" value="InterPro"/>
</dbReference>
<keyword evidence="5" id="KW-1133">Transmembrane helix</keyword>
<feature type="transmembrane region" description="Helical" evidence="5">
    <location>
        <begin position="1158"/>
        <end position="1180"/>
    </location>
</feature>
<evidence type="ECO:0000256" key="4">
    <source>
        <dbReference type="ARBA" id="ARBA00023098"/>
    </source>
</evidence>
<dbReference type="CDD" id="cd03784">
    <property type="entry name" value="GT1_Gtf-like"/>
    <property type="match status" value="1"/>
</dbReference>
<evidence type="ECO:0000256" key="2">
    <source>
        <dbReference type="ARBA" id="ARBA00004184"/>
    </source>
</evidence>
<dbReference type="GO" id="GO:0016906">
    <property type="term" value="F:sterol 3-beta-glucosyltransferase activity"/>
    <property type="evidence" value="ECO:0007669"/>
    <property type="project" value="UniProtKB-ARBA"/>
</dbReference>
<dbReference type="FunFam" id="3.40.50.2000:FF:000009">
    <property type="entry name" value="Sterol 3-beta-glucosyltransferase UGT80A2"/>
    <property type="match status" value="1"/>
</dbReference>
<keyword evidence="5" id="KW-0472">Membrane</keyword>
<dbReference type="Pfam" id="PF07690">
    <property type="entry name" value="MFS_1"/>
    <property type="match status" value="1"/>
</dbReference>
<reference evidence="8 9" key="1">
    <citation type="submission" date="2016-09" db="EMBL/GenBank/DDBJ databases">
        <title>Aspergillus awamori IFM 58123T.</title>
        <authorList>
            <person name="Kusuya Y."/>
            <person name="Shimizu M."/>
            <person name="Takahashi H."/>
            <person name="Yaguchi T."/>
        </authorList>
    </citation>
    <scope>NUCLEOTIDE SEQUENCE [LARGE SCALE GENOMIC DNA]</scope>
    <source>
        <strain evidence="8 9">IFM 58123</strain>
    </source>
</reference>